<reference evidence="1" key="2">
    <citation type="submission" date="2023-06" db="EMBL/GenBank/DDBJ databases">
        <authorList>
            <consortium name="Lawrence Berkeley National Laboratory"/>
            <person name="Haridas S."/>
            <person name="Hensen N."/>
            <person name="Bonometti L."/>
            <person name="Westerberg I."/>
            <person name="Brannstrom I.O."/>
            <person name="Guillou S."/>
            <person name="Cros-Aarteil S."/>
            <person name="Calhoun S."/>
            <person name="Kuo A."/>
            <person name="Mondo S."/>
            <person name="Pangilinan J."/>
            <person name="Riley R."/>
            <person name="Labutti K."/>
            <person name="Andreopoulos B."/>
            <person name="Lipzen A."/>
            <person name="Chen C."/>
            <person name="Yanf M."/>
            <person name="Daum C."/>
            <person name="Ng V."/>
            <person name="Clum A."/>
            <person name="Steindorff A."/>
            <person name="Ohm R."/>
            <person name="Martin F."/>
            <person name="Silar P."/>
            <person name="Natvig D."/>
            <person name="Lalanne C."/>
            <person name="Gautier V."/>
            <person name="Ament-Velasquez S.L."/>
            <person name="Kruys A."/>
            <person name="Hutchinson M.I."/>
            <person name="Powell A.J."/>
            <person name="Barry K."/>
            <person name="Miller A.N."/>
            <person name="Grigoriev I.V."/>
            <person name="Debuchy R."/>
            <person name="Gladieux P."/>
            <person name="Thoren M.H."/>
            <person name="Johannesson H."/>
        </authorList>
    </citation>
    <scope>NUCLEOTIDE SEQUENCE</scope>
    <source>
        <strain evidence="1">SMH4131-1</strain>
    </source>
</reference>
<organism evidence="1 2">
    <name type="scientific">Cercophora scortea</name>
    <dbReference type="NCBI Taxonomy" id="314031"/>
    <lineage>
        <taxon>Eukaryota</taxon>
        <taxon>Fungi</taxon>
        <taxon>Dikarya</taxon>
        <taxon>Ascomycota</taxon>
        <taxon>Pezizomycotina</taxon>
        <taxon>Sordariomycetes</taxon>
        <taxon>Sordariomycetidae</taxon>
        <taxon>Sordariales</taxon>
        <taxon>Lasiosphaeriaceae</taxon>
        <taxon>Cercophora</taxon>
    </lineage>
</organism>
<reference evidence="1" key="1">
    <citation type="journal article" date="2023" name="Mol. Phylogenet. Evol.">
        <title>Genome-scale phylogeny and comparative genomics of the fungal order Sordariales.</title>
        <authorList>
            <person name="Hensen N."/>
            <person name="Bonometti L."/>
            <person name="Westerberg I."/>
            <person name="Brannstrom I.O."/>
            <person name="Guillou S."/>
            <person name="Cros-Aarteil S."/>
            <person name="Calhoun S."/>
            <person name="Haridas S."/>
            <person name="Kuo A."/>
            <person name="Mondo S."/>
            <person name="Pangilinan J."/>
            <person name="Riley R."/>
            <person name="LaButti K."/>
            <person name="Andreopoulos B."/>
            <person name="Lipzen A."/>
            <person name="Chen C."/>
            <person name="Yan M."/>
            <person name="Daum C."/>
            <person name="Ng V."/>
            <person name="Clum A."/>
            <person name="Steindorff A."/>
            <person name="Ohm R.A."/>
            <person name="Martin F."/>
            <person name="Silar P."/>
            <person name="Natvig D.O."/>
            <person name="Lalanne C."/>
            <person name="Gautier V."/>
            <person name="Ament-Velasquez S.L."/>
            <person name="Kruys A."/>
            <person name="Hutchinson M.I."/>
            <person name="Powell A.J."/>
            <person name="Barry K."/>
            <person name="Miller A.N."/>
            <person name="Grigoriev I.V."/>
            <person name="Debuchy R."/>
            <person name="Gladieux P."/>
            <person name="Hiltunen Thoren M."/>
            <person name="Johannesson H."/>
        </authorList>
    </citation>
    <scope>NUCLEOTIDE SEQUENCE</scope>
    <source>
        <strain evidence="1">SMH4131-1</strain>
    </source>
</reference>
<gene>
    <name evidence="1" type="ORF">B0T19DRAFT_488796</name>
</gene>
<keyword evidence="2" id="KW-1185">Reference proteome</keyword>
<dbReference type="EMBL" id="JAUEPO010000007">
    <property type="protein sequence ID" value="KAK3317572.1"/>
    <property type="molecule type" value="Genomic_DNA"/>
</dbReference>
<proteinExistence type="predicted"/>
<dbReference type="AlphaFoldDB" id="A0AAE0I2Y4"/>
<evidence type="ECO:0000313" key="2">
    <source>
        <dbReference type="Proteomes" id="UP001286456"/>
    </source>
</evidence>
<accession>A0AAE0I2Y4</accession>
<sequence>MAELVDVCCREICCGGLLTMLKAGRRAVKCSAMSNGDRPLRRRRHGKTNHELTDDCLLLAAELLQDGNDDEEELRIGYLGLGWWSLVYVCLQLALRPQHKHKPKPNLNLVPKCISRAMRGWSGFNAGPSPELNAEMSDEWWRRNKTSVDEDVVRMRANRRTWAALRPAMQRRTANGLRHIAKLAHWHLHSTSRKGTANGERLLEAFGGRNCW</sequence>
<evidence type="ECO:0000313" key="1">
    <source>
        <dbReference type="EMBL" id="KAK3317572.1"/>
    </source>
</evidence>
<name>A0AAE0I2Y4_9PEZI</name>
<dbReference type="Proteomes" id="UP001286456">
    <property type="component" value="Unassembled WGS sequence"/>
</dbReference>
<comment type="caution">
    <text evidence="1">The sequence shown here is derived from an EMBL/GenBank/DDBJ whole genome shotgun (WGS) entry which is preliminary data.</text>
</comment>
<protein>
    <submittedName>
        <fullName evidence="1">Uncharacterized protein</fullName>
    </submittedName>
</protein>